<reference evidence="2 3" key="1">
    <citation type="journal article" date="2018" name="IMA Fungus">
        <title>IMA Genome-F 9: Draft genome sequence of Annulohypoxylon stygium, Aspergillus mulundensis, Berkeleyomyces basicola (syn. Thielaviopsis basicola), Ceratocystis smalleyi, two Cercospora beticola strains, Coleophoma cylindrospora, Fusarium fracticaudum, Phialophora cf. hyalina, and Morchella septimelata.</title>
        <authorList>
            <person name="Wingfield B.D."/>
            <person name="Bills G.F."/>
            <person name="Dong Y."/>
            <person name="Huang W."/>
            <person name="Nel W.J."/>
            <person name="Swalarsk-Parry B.S."/>
            <person name="Vaghefi N."/>
            <person name="Wilken P.M."/>
            <person name="An Z."/>
            <person name="de Beer Z.W."/>
            <person name="De Vos L."/>
            <person name="Chen L."/>
            <person name="Duong T.A."/>
            <person name="Gao Y."/>
            <person name="Hammerbacher A."/>
            <person name="Kikkert J.R."/>
            <person name="Li Y."/>
            <person name="Li H."/>
            <person name="Li K."/>
            <person name="Li Q."/>
            <person name="Liu X."/>
            <person name="Ma X."/>
            <person name="Naidoo K."/>
            <person name="Pethybridge S.J."/>
            <person name="Sun J."/>
            <person name="Steenkamp E.T."/>
            <person name="van der Nest M.A."/>
            <person name="van Wyk S."/>
            <person name="Wingfield M.J."/>
            <person name="Xiong C."/>
            <person name="Yue Q."/>
            <person name="Zhang X."/>
        </authorList>
    </citation>
    <scope>NUCLEOTIDE SEQUENCE [LARGE SCALE GENOMIC DNA]</scope>
    <source>
        <strain evidence="2 3">BP6252</strain>
    </source>
</reference>
<feature type="compositionally biased region" description="Low complexity" evidence="1">
    <location>
        <begin position="543"/>
        <end position="554"/>
    </location>
</feature>
<feature type="region of interest" description="Disordered" evidence="1">
    <location>
        <begin position="543"/>
        <end position="563"/>
    </location>
</feature>
<comment type="caution">
    <text evidence="2">The sequence shown here is derived from an EMBL/GenBank/DDBJ whole genome shotgun (WGS) entry which is preliminary data.</text>
</comment>
<evidence type="ECO:0000256" key="1">
    <source>
        <dbReference type="SAM" id="MobiDB-lite"/>
    </source>
</evidence>
<organism evidence="2 3">
    <name type="scientific">Coleophoma cylindrospora</name>
    <dbReference type="NCBI Taxonomy" id="1849047"/>
    <lineage>
        <taxon>Eukaryota</taxon>
        <taxon>Fungi</taxon>
        <taxon>Dikarya</taxon>
        <taxon>Ascomycota</taxon>
        <taxon>Pezizomycotina</taxon>
        <taxon>Leotiomycetes</taxon>
        <taxon>Helotiales</taxon>
        <taxon>Dermateaceae</taxon>
        <taxon>Coleophoma</taxon>
    </lineage>
</organism>
<name>A0A3D8Q4X6_9HELO</name>
<gene>
    <name evidence="2" type="ORF">BP6252_14040</name>
</gene>
<feature type="compositionally biased region" description="Polar residues" evidence="1">
    <location>
        <begin position="493"/>
        <end position="506"/>
    </location>
</feature>
<feature type="compositionally biased region" description="Polar residues" evidence="1">
    <location>
        <begin position="46"/>
        <end position="60"/>
    </location>
</feature>
<sequence length="751" mass="80806">MELMEVRPASAHSGVVEWPKVPNSAVKCDKAGKPADLNHRDVSSMLQTPSCEQEGVQDNWSLPGAEATGSASENVQSQLLNPPYIPATPHADEAGKPPGTKNWVEVPTTEQITSTDLSPPLQESVFNNRPPVAQMPTVVESNTTAGGLGITGPVVGIPKPHAELPKAHAAVSKLKEEALQRARLNLGRLTSKPSWPEPQLSLGRQCCRVGHNQCWHATGPALALFTKVNKNIAKLLDTLIADIEDGQPVADNPLAYRMFMIGKSKSTARPTILFISQSQTSRKRAIKYVKSSKILKPHPEIVLANSTVYPMAVGKGPVVLFSTVKRMAIKITFPALALGVGGAYYLQHRRENVYVFRRLDEQPSPYPLGGLYNPGSAKATAKPKAAQAAPMLPYVSSSSGTNKEMPSAGNTTGLQDIQRVIYNILTTKFRHLNTLPDEHSAHLLQKPYGSELQGKSIICPSTGRRSRVGGLVYSSKGIYYGLTAPHVFLDNPGSDSNTSSDIQDTNSDFEFDDEDDEDYDEDLASSEVAATSLASVSSFTSLSPTATAKSSSPSIGEGNIPPQKAPTILQEVQLSFRTAQSEPPIPVQNPAQSSFHGTDLQLDWALIGPIQSEISHALYSGDFTSQDVHRISRPVRQMPRTETQVILSVGNGPSVKGTLWPGVTMMRLSNGSKFVQLWSISVDTPMGEGDSGTWVLDAMDGSMYGHVVAGVSGSGNAFIVSPQQVVADMERMVGPVEFVHLTRDGLGREID</sequence>
<evidence type="ECO:0000313" key="3">
    <source>
        <dbReference type="Proteomes" id="UP000256645"/>
    </source>
</evidence>
<dbReference type="EMBL" id="PDLM01000034">
    <property type="protein sequence ID" value="RDW56688.1"/>
    <property type="molecule type" value="Genomic_DNA"/>
</dbReference>
<accession>A0A3D8Q4X6</accession>
<dbReference type="OrthoDB" id="409136at2759"/>
<feature type="compositionally biased region" description="Acidic residues" evidence="1">
    <location>
        <begin position="507"/>
        <end position="524"/>
    </location>
</feature>
<evidence type="ECO:0000313" key="2">
    <source>
        <dbReference type="EMBL" id="RDW56688.1"/>
    </source>
</evidence>
<feature type="region of interest" description="Disordered" evidence="1">
    <location>
        <begin position="491"/>
        <end position="524"/>
    </location>
</feature>
<proteinExistence type="predicted"/>
<protein>
    <submittedName>
        <fullName evidence="2">Uncharacterized protein</fullName>
    </submittedName>
</protein>
<dbReference type="AlphaFoldDB" id="A0A3D8Q4X6"/>
<feature type="region of interest" description="Disordered" evidence="1">
    <location>
        <begin position="46"/>
        <end position="72"/>
    </location>
</feature>
<keyword evidence="3" id="KW-1185">Reference proteome</keyword>
<dbReference type="Proteomes" id="UP000256645">
    <property type="component" value="Unassembled WGS sequence"/>
</dbReference>